<evidence type="ECO:0000256" key="5">
    <source>
        <dbReference type="ARBA" id="ARBA00022692"/>
    </source>
</evidence>
<reference evidence="12 13" key="1">
    <citation type="submission" date="2024-08" db="EMBL/GenBank/DDBJ databases">
        <authorList>
            <person name="Cucini C."/>
            <person name="Frati F."/>
        </authorList>
    </citation>
    <scope>NUCLEOTIDE SEQUENCE [LARGE SCALE GENOMIC DNA]</scope>
</reference>
<feature type="compositionally biased region" description="Low complexity" evidence="10">
    <location>
        <begin position="28"/>
        <end position="38"/>
    </location>
</feature>
<evidence type="ECO:0000256" key="11">
    <source>
        <dbReference type="SAM" id="Phobius"/>
    </source>
</evidence>
<keyword evidence="5 11" id="KW-0812">Transmembrane</keyword>
<evidence type="ECO:0000256" key="7">
    <source>
        <dbReference type="ARBA" id="ARBA00022989"/>
    </source>
</evidence>
<dbReference type="PANTHER" id="PTHR11214:SF376">
    <property type="entry name" value="HEXOSYLTRANSFERASE"/>
    <property type="match status" value="1"/>
</dbReference>
<dbReference type="PANTHER" id="PTHR11214">
    <property type="entry name" value="BETA-1,3-N-ACETYLGLUCOSAMINYLTRANSFERASE"/>
    <property type="match status" value="1"/>
</dbReference>
<feature type="compositionally biased region" description="Polar residues" evidence="10">
    <location>
        <begin position="192"/>
        <end position="201"/>
    </location>
</feature>
<feature type="region of interest" description="Disordered" evidence="10">
    <location>
        <begin position="180"/>
        <end position="201"/>
    </location>
</feature>
<feature type="transmembrane region" description="Helical" evidence="11">
    <location>
        <begin position="251"/>
        <end position="272"/>
    </location>
</feature>
<evidence type="ECO:0000256" key="6">
    <source>
        <dbReference type="ARBA" id="ARBA00022968"/>
    </source>
</evidence>
<evidence type="ECO:0000256" key="3">
    <source>
        <dbReference type="ARBA" id="ARBA00022676"/>
    </source>
</evidence>
<keyword evidence="7 11" id="KW-1133">Transmembrane helix</keyword>
<evidence type="ECO:0000256" key="1">
    <source>
        <dbReference type="ARBA" id="ARBA00004323"/>
    </source>
</evidence>
<protein>
    <submittedName>
        <fullName evidence="12">Uncharacterized protein</fullName>
    </submittedName>
</protein>
<organism evidence="12 13">
    <name type="scientific">Orchesella dallaii</name>
    <dbReference type="NCBI Taxonomy" id="48710"/>
    <lineage>
        <taxon>Eukaryota</taxon>
        <taxon>Metazoa</taxon>
        <taxon>Ecdysozoa</taxon>
        <taxon>Arthropoda</taxon>
        <taxon>Hexapoda</taxon>
        <taxon>Collembola</taxon>
        <taxon>Entomobryomorpha</taxon>
        <taxon>Entomobryoidea</taxon>
        <taxon>Orchesellidae</taxon>
        <taxon>Orchesellinae</taxon>
        <taxon>Orchesella</taxon>
    </lineage>
</organism>
<dbReference type="Pfam" id="PF01762">
    <property type="entry name" value="Galactosyl_T"/>
    <property type="match status" value="1"/>
</dbReference>
<dbReference type="EMBL" id="CAXLJM020000072">
    <property type="protein sequence ID" value="CAL8126374.1"/>
    <property type="molecule type" value="Genomic_DNA"/>
</dbReference>
<evidence type="ECO:0000313" key="13">
    <source>
        <dbReference type="Proteomes" id="UP001642540"/>
    </source>
</evidence>
<proteinExistence type="inferred from homology"/>
<accession>A0ABP1RFW3</accession>
<keyword evidence="13" id="KW-1185">Reference proteome</keyword>
<evidence type="ECO:0000256" key="10">
    <source>
        <dbReference type="SAM" id="MobiDB-lite"/>
    </source>
</evidence>
<comment type="similarity">
    <text evidence="2">Belongs to the glycosyltransferase 31 family.</text>
</comment>
<evidence type="ECO:0000256" key="8">
    <source>
        <dbReference type="ARBA" id="ARBA00023034"/>
    </source>
</evidence>
<keyword evidence="8" id="KW-0333">Golgi apparatus</keyword>
<keyword evidence="3" id="KW-0328">Glycosyltransferase</keyword>
<feature type="region of interest" description="Disordered" evidence="10">
    <location>
        <begin position="101"/>
        <end position="120"/>
    </location>
</feature>
<dbReference type="InterPro" id="IPR002659">
    <property type="entry name" value="Glyco_trans_31"/>
</dbReference>
<evidence type="ECO:0000313" key="12">
    <source>
        <dbReference type="EMBL" id="CAL8126374.1"/>
    </source>
</evidence>
<gene>
    <name evidence="12" type="ORF">ODALV1_LOCUS21368</name>
</gene>
<evidence type="ECO:0000256" key="2">
    <source>
        <dbReference type="ARBA" id="ARBA00008661"/>
    </source>
</evidence>
<comment type="caution">
    <text evidence="12">The sequence shown here is derived from an EMBL/GenBank/DDBJ whole genome shotgun (WGS) entry which is preliminary data.</text>
</comment>
<dbReference type="Proteomes" id="UP001642540">
    <property type="component" value="Unassembled WGS sequence"/>
</dbReference>
<feature type="region of interest" description="Disordered" evidence="10">
    <location>
        <begin position="1"/>
        <end position="44"/>
    </location>
</feature>
<keyword evidence="9 11" id="KW-0472">Membrane</keyword>
<keyword evidence="6" id="KW-0735">Signal-anchor</keyword>
<keyword evidence="4" id="KW-0808">Transferase</keyword>
<evidence type="ECO:0000256" key="9">
    <source>
        <dbReference type="ARBA" id="ARBA00023136"/>
    </source>
</evidence>
<name>A0ABP1RFW3_9HEXA</name>
<evidence type="ECO:0000256" key="4">
    <source>
        <dbReference type="ARBA" id="ARBA00022679"/>
    </source>
</evidence>
<sequence>MLQEVWSDTDPEQKTDVSKGWMNRDMASSQSVCSSTSSADNNTQTSLSSLENFLFLPQLPVDGDDGDEEAWLFRHHNQEQRQQKRSLASFLTIVKSTKSSRIYNNHHSNQSDDEKGSRKCCAVTTTVPNAKASDGSRSSRSGHSRGCNNSQLCGKSGCPNNSLFSFIAANDTVTTAASTNSTKDCNAEVSKKSQQQPNYSSTRIFIKNSTHPPATIDSSGNSHNNSPFYLAANHHSLLHQPHHHFSRRRLLLFRICQAFSVLICILLLINLVKNSIWVNIEYKNRLVNPIPTSSSLASTRIQNRLIQSWNMPSIISPSSSPHFKVQKILSNSTRNDNNMHNLMLLDVPNFRFLINNKTKCNIPRDDDNYTDDGSNNDGGINSIFFMIIVHSAPKNFEERQAIRKTWGSLQRLGQFHIRLVFLLGHESTVDDNHKSDEIVATTDDESDKGSSIFLKIQQESEKHGDIVTGSFHDSYRNLTYKHLMGYLWVLNHCSHAKYVLKADDDAFIDIFQLFEFLLRTFGLDPEAALICNVFPEGTKPVRQTDIQGKKWAVTYDEYPYESYPKYCGGLAYLATPNVIQEIYRMSHKMKNKYLWIDDVYVTGILRELAHVEPFYLNLRYSYEPEEYRKWLGAVAKNDNEVNDNDIIPQNKKKEGVGVAVLSNRMKNDLQPTPHQKIPFMIVHLERGAQLRREMKDLWNKTMSVWSGSGRII</sequence>
<comment type="subcellular location">
    <subcellularLocation>
        <location evidence="1">Golgi apparatus membrane</location>
        <topology evidence="1">Single-pass type II membrane protein</topology>
    </subcellularLocation>
</comment>
<dbReference type="Gene3D" id="3.90.550.50">
    <property type="match status" value="1"/>
</dbReference>